<feature type="region of interest" description="Disordered" evidence="7">
    <location>
        <begin position="46"/>
        <end position="154"/>
    </location>
</feature>
<dbReference type="Gene3D" id="3.30.200.20">
    <property type="entry name" value="Phosphorylase Kinase, domain 1"/>
    <property type="match status" value="1"/>
</dbReference>
<keyword evidence="1" id="KW-0723">Serine/threonine-protein kinase</keyword>
<name>A0A1Y2AWJ0_9TREE</name>
<feature type="compositionally biased region" description="Polar residues" evidence="7">
    <location>
        <begin position="275"/>
        <end position="312"/>
    </location>
</feature>
<feature type="compositionally biased region" description="Basic and acidic residues" evidence="7">
    <location>
        <begin position="415"/>
        <end position="428"/>
    </location>
</feature>
<evidence type="ECO:0000256" key="2">
    <source>
        <dbReference type="ARBA" id="ARBA00022679"/>
    </source>
</evidence>
<dbReference type="GO" id="GO:0005524">
    <property type="term" value="F:ATP binding"/>
    <property type="evidence" value="ECO:0007669"/>
    <property type="project" value="UniProtKB-UniRule"/>
</dbReference>
<dbReference type="GO" id="GO:0034501">
    <property type="term" value="P:protein localization to kinetochore"/>
    <property type="evidence" value="ECO:0007669"/>
    <property type="project" value="TreeGrafter"/>
</dbReference>
<dbReference type="PROSITE" id="PS00107">
    <property type="entry name" value="PROTEIN_KINASE_ATP"/>
    <property type="match status" value="1"/>
</dbReference>
<dbReference type="GO" id="GO:0007059">
    <property type="term" value="P:chromosome segregation"/>
    <property type="evidence" value="ECO:0007669"/>
    <property type="project" value="TreeGrafter"/>
</dbReference>
<dbReference type="SUPFAM" id="SSF56112">
    <property type="entry name" value="Protein kinase-like (PK-like)"/>
    <property type="match status" value="1"/>
</dbReference>
<dbReference type="GO" id="GO:0004712">
    <property type="term" value="F:protein serine/threonine/tyrosine kinase activity"/>
    <property type="evidence" value="ECO:0007669"/>
    <property type="project" value="TreeGrafter"/>
</dbReference>
<protein>
    <recommendedName>
        <fullName evidence="8">Protein kinase domain-containing protein</fullName>
    </recommendedName>
</protein>
<dbReference type="GO" id="GO:0004674">
    <property type="term" value="F:protein serine/threonine kinase activity"/>
    <property type="evidence" value="ECO:0007669"/>
    <property type="project" value="UniProtKB-KW"/>
</dbReference>
<evidence type="ECO:0000256" key="4">
    <source>
        <dbReference type="ARBA" id="ARBA00022777"/>
    </source>
</evidence>
<feature type="compositionally biased region" description="Low complexity" evidence="7">
    <location>
        <begin position="102"/>
        <end position="116"/>
    </location>
</feature>
<dbReference type="PANTHER" id="PTHR22974:SF21">
    <property type="entry name" value="DUAL SPECIFICITY PROTEIN KINASE TTK"/>
    <property type="match status" value="1"/>
</dbReference>
<dbReference type="InterPro" id="IPR011009">
    <property type="entry name" value="Kinase-like_dom_sf"/>
</dbReference>
<evidence type="ECO:0000256" key="6">
    <source>
        <dbReference type="PROSITE-ProRule" id="PRU10141"/>
    </source>
</evidence>
<dbReference type="PANTHER" id="PTHR22974">
    <property type="entry name" value="MIXED LINEAGE PROTEIN KINASE"/>
    <property type="match status" value="1"/>
</dbReference>
<dbReference type="GO" id="GO:0005634">
    <property type="term" value="C:nucleus"/>
    <property type="evidence" value="ECO:0007669"/>
    <property type="project" value="TreeGrafter"/>
</dbReference>
<dbReference type="InterPro" id="IPR017441">
    <property type="entry name" value="Protein_kinase_ATP_BS"/>
</dbReference>
<feature type="compositionally biased region" description="Low complexity" evidence="7">
    <location>
        <begin position="231"/>
        <end position="242"/>
    </location>
</feature>
<evidence type="ECO:0000259" key="8">
    <source>
        <dbReference type="PROSITE" id="PS50011"/>
    </source>
</evidence>
<feature type="region of interest" description="Disordered" evidence="7">
    <location>
        <begin position="225"/>
        <end position="328"/>
    </location>
</feature>
<evidence type="ECO:0000256" key="7">
    <source>
        <dbReference type="SAM" id="MobiDB-lite"/>
    </source>
</evidence>
<dbReference type="EMBL" id="MCFC01000049">
    <property type="protein sequence ID" value="ORY26275.1"/>
    <property type="molecule type" value="Genomic_DNA"/>
</dbReference>
<dbReference type="PROSITE" id="PS50011">
    <property type="entry name" value="PROTEIN_KINASE_DOM"/>
    <property type="match status" value="1"/>
</dbReference>
<dbReference type="InterPro" id="IPR008271">
    <property type="entry name" value="Ser/Thr_kinase_AS"/>
</dbReference>
<keyword evidence="4" id="KW-0418">Kinase</keyword>
<proteinExistence type="predicted"/>
<feature type="domain" description="Protein kinase" evidence="8">
    <location>
        <begin position="473"/>
        <end position="669"/>
    </location>
</feature>
<comment type="caution">
    <text evidence="9">The sequence shown here is derived from an EMBL/GenBank/DDBJ whole genome shotgun (WGS) entry which is preliminary data.</text>
</comment>
<dbReference type="Pfam" id="PF00069">
    <property type="entry name" value="Pkinase"/>
    <property type="match status" value="1"/>
</dbReference>
<accession>A0A1Y2AWJ0</accession>
<keyword evidence="10" id="KW-1185">Reference proteome</keyword>
<dbReference type="Proteomes" id="UP000193986">
    <property type="component" value="Unassembled WGS sequence"/>
</dbReference>
<dbReference type="GO" id="GO:0033316">
    <property type="term" value="P:meiotic spindle assembly checkpoint signaling"/>
    <property type="evidence" value="ECO:0007669"/>
    <property type="project" value="TreeGrafter"/>
</dbReference>
<feature type="compositionally biased region" description="Polar residues" evidence="7">
    <location>
        <begin position="75"/>
        <end position="101"/>
    </location>
</feature>
<feature type="region of interest" description="Disordered" evidence="7">
    <location>
        <begin position="343"/>
        <end position="428"/>
    </location>
</feature>
<dbReference type="GO" id="GO:0000776">
    <property type="term" value="C:kinetochore"/>
    <property type="evidence" value="ECO:0007669"/>
    <property type="project" value="TreeGrafter"/>
</dbReference>
<feature type="binding site" evidence="6">
    <location>
        <position position="502"/>
    </location>
    <ligand>
        <name>ATP</name>
        <dbReference type="ChEBI" id="CHEBI:30616"/>
    </ligand>
</feature>
<evidence type="ECO:0000256" key="3">
    <source>
        <dbReference type="ARBA" id="ARBA00022741"/>
    </source>
</evidence>
<dbReference type="Gene3D" id="1.10.510.10">
    <property type="entry name" value="Transferase(Phosphotransferase) domain 1"/>
    <property type="match status" value="1"/>
</dbReference>
<dbReference type="InParanoid" id="A0A1Y2AWJ0"/>
<dbReference type="SMART" id="SM00220">
    <property type="entry name" value="S_TKc"/>
    <property type="match status" value="1"/>
</dbReference>
<dbReference type="InterPro" id="IPR000719">
    <property type="entry name" value="Prot_kinase_dom"/>
</dbReference>
<feature type="compositionally biased region" description="Polar residues" evidence="7">
    <location>
        <begin position="345"/>
        <end position="364"/>
    </location>
</feature>
<feature type="compositionally biased region" description="Basic and acidic residues" evidence="7">
    <location>
        <begin position="46"/>
        <end position="74"/>
    </location>
</feature>
<gene>
    <name evidence="9" type="ORF">BCR39DRAFT_541804</name>
</gene>
<feature type="compositionally biased region" description="Polar residues" evidence="7">
    <location>
        <begin position="143"/>
        <end position="152"/>
    </location>
</feature>
<dbReference type="AlphaFoldDB" id="A0A1Y2AWJ0"/>
<sequence>MSSALPLSAKSGPPLDAALDLHDPIEQLFWENDDSFEVPDFHFDWGVAKDNKEKPVDRGLRTLRLETRVVRDESPLSSGAGNTPSSQGTQSMQSSASSGHILSSTNASATSSASLAPSPPHGERSFRHPTSPSRAGQLDRGGEQSNPRSNRAFNRVVSAPLSRASRYSGHSDVVDLSASASTSTSTMRPALTHTSSTSSIPGEGSAEVMRNHFVTPGLTERTLISTKPSTGRRLGGLSRFGGPARRGVHPVDAPSETDSLSYDLPHDSTPPARASGSSTPQKFRQSPNQIHNRHNSPSFQQDGAALSQIQESRATRDPPLSHSSTDVPTSAFQTAVHVWPIPEPSSRSSVLSEQENRVTSSNPSYDHLKVDRAAPTAQASAIWDRPPPQPLRPSHTVPRTSPSPPSHLTSSDALRASRDPPAKPDKAEQQALLQTLPTPRALPPPEAVAQNTTLPIQSTHGGKRSFIVNGSPYERVGILGKGGSSKVYSVLCPTKRVIYALKRVALERADAETYQSYTNEIELLKRLRGHDRIIQLIDHQITFTPGNRPKMLMMVMECGEIDFAMLLDEQRGRRLNTNFVGLYWEQMLEAVHAVHLENVVHTDLKPANFVLVKGRLKIIDFGIAKAVANDTVNIQRDQQVGTVNYMSPEAIQRMNNQKVLKVSLFKHLY</sequence>
<keyword evidence="5 6" id="KW-0067">ATP-binding</keyword>
<keyword evidence="3 6" id="KW-0547">Nucleotide-binding</keyword>
<reference evidence="9 10" key="1">
    <citation type="submission" date="2016-07" db="EMBL/GenBank/DDBJ databases">
        <title>Pervasive Adenine N6-methylation of Active Genes in Fungi.</title>
        <authorList>
            <consortium name="DOE Joint Genome Institute"/>
            <person name="Mondo S.J."/>
            <person name="Dannebaum R.O."/>
            <person name="Kuo R.C."/>
            <person name="Labutti K."/>
            <person name="Haridas S."/>
            <person name="Kuo A."/>
            <person name="Salamov A."/>
            <person name="Ahrendt S.R."/>
            <person name="Lipzen A."/>
            <person name="Sullivan W."/>
            <person name="Andreopoulos W.B."/>
            <person name="Clum A."/>
            <person name="Lindquist E."/>
            <person name="Daum C."/>
            <person name="Ramamoorthy G.K."/>
            <person name="Gryganskyi A."/>
            <person name="Culley D."/>
            <person name="Magnuson J.K."/>
            <person name="James T.Y."/>
            <person name="O'Malley M.A."/>
            <person name="Stajich J.E."/>
            <person name="Spatafora J.W."/>
            <person name="Visel A."/>
            <person name="Grigoriev I.V."/>
        </authorList>
    </citation>
    <scope>NUCLEOTIDE SEQUENCE [LARGE SCALE GENOMIC DNA]</scope>
    <source>
        <strain evidence="9 10">68-887.2</strain>
    </source>
</reference>
<dbReference type="GO" id="GO:0007094">
    <property type="term" value="P:mitotic spindle assembly checkpoint signaling"/>
    <property type="evidence" value="ECO:0007669"/>
    <property type="project" value="TreeGrafter"/>
</dbReference>
<keyword evidence="2" id="KW-0808">Transferase</keyword>
<dbReference type="PROSITE" id="PS00108">
    <property type="entry name" value="PROTEIN_KINASE_ST"/>
    <property type="match status" value="1"/>
</dbReference>
<dbReference type="FunFam" id="3.30.200.20:FF:000131">
    <property type="entry name" value="Dual specificity protein kinase TTK"/>
    <property type="match status" value="1"/>
</dbReference>
<dbReference type="STRING" id="71784.A0A1Y2AWJ0"/>
<feature type="region of interest" description="Disordered" evidence="7">
    <location>
        <begin position="179"/>
        <end position="204"/>
    </location>
</feature>
<evidence type="ECO:0000256" key="1">
    <source>
        <dbReference type="ARBA" id="ARBA00022527"/>
    </source>
</evidence>
<evidence type="ECO:0000313" key="9">
    <source>
        <dbReference type="EMBL" id="ORY26275.1"/>
    </source>
</evidence>
<evidence type="ECO:0000256" key="5">
    <source>
        <dbReference type="ARBA" id="ARBA00022840"/>
    </source>
</evidence>
<organism evidence="9 10">
    <name type="scientific">Naematelia encephala</name>
    <dbReference type="NCBI Taxonomy" id="71784"/>
    <lineage>
        <taxon>Eukaryota</taxon>
        <taxon>Fungi</taxon>
        <taxon>Dikarya</taxon>
        <taxon>Basidiomycota</taxon>
        <taxon>Agaricomycotina</taxon>
        <taxon>Tremellomycetes</taxon>
        <taxon>Tremellales</taxon>
        <taxon>Naemateliaceae</taxon>
        <taxon>Naematelia</taxon>
    </lineage>
</organism>
<evidence type="ECO:0000313" key="10">
    <source>
        <dbReference type="Proteomes" id="UP000193986"/>
    </source>
</evidence>
<dbReference type="OrthoDB" id="20524at2759"/>